<reference evidence="1 2" key="1">
    <citation type="submission" date="2024-11" db="EMBL/GenBank/DDBJ databases">
        <title>A near-complete genome assembly of Cinchona calisaya.</title>
        <authorList>
            <person name="Lian D.C."/>
            <person name="Zhao X.W."/>
            <person name="Wei L."/>
        </authorList>
    </citation>
    <scope>NUCLEOTIDE SEQUENCE [LARGE SCALE GENOMIC DNA]</scope>
    <source>
        <tissue evidence="1">Nenye</tissue>
    </source>
</reference>
<accession>A0ABD2Z4C3</accession>
<sequence>MTIRRMHRLTEKSFLQKFLGETSSYGVVSVQLIDPSLFRLSSGRRSSRASLTLGSSFEAMSADESVAGITEKASLLSHEEEALVAAATKLGALASVDRRKMVSVTREAPYLDPFLEMGAGLKKDLRVSRVGPGGSLKAFFFFLTRVILQRLARTSQAKAEVQTIGAASLNQKPYYTGESCTDCSFGRGNIVAYYS</sequence>
<dbReference type="AlphaFoldDB" id="A0ABD2Z4C3"/>
<comment type="caution">
    <text evidence="1">The sequence shown here is derived from an EMBL/GenBank/DDBJ whole genome shotgun (WGS) entry which is preliminary data.</text>
</comment>
<keyword evidence="2" id="KW-1185">Reference proteome</keyword>
<evidence type="ECO:0000313" key="1">
    <source>
        <dbReference type="EMBL" id="KAL3513968.1"/>
    </source>
</evidence>
<dbReference type="Proteomes" id="UP001630127">
    <property type="component" value="Unassembled WGS sequence"/>
</dbReference>
<organism evidence="1 2">
    <name type="scientific">Cinchona calisaya</name>
    <dbReference type="NCBI Taxonomy" id="153742"/>
    <lineage>
        <taxon>Eukaryota</taxon>
        <taxon>Viridiplantae</taxon>
        <taxon>Streptophyta</taxon>
        <taxon>Embryophyta</taxon>
        <taxon>Tracheophyta</taxon>
        <taxon>Spermatophyta</taxon>
        <taxon>Magnoliopsida</taxon>
        <taxon>eudicotyledons</taxon>
        <taxon>Gunneridae</taxon>
        <taxon>Pentapetalae</taxon>
        <taxon>asterids</taxon>
        <taxon>lamiids</taxon>
        <taxon>Gentianales</taxon>
        <taxon>Rubiaceae</taxon>
        <taxon>Cinchonoideae</taxon>
        <taxon>Cinchoneae</taxon>
        <taxon>Cinchona</taxon>
    </lineage>
</organism>
<dbReference type="EMBL" id="JBJUIK010000011">
    <property type="protein sequence ID" value="KAL3513968.1"/>
    <property type="molecule type" value="Genomic_DNA"/>
</dbReference>
<evidence type="ECO:0000313" key="2">
    <source>
        <dbReference type="Proteomes" id="UP001630127"/>
    </source>
</evidence>
<gene>
    <name evidence="1" type="ORF">ACH5RR_026685</name>
</gene>
<name>A0ABD2Z4C3_9GENT</name>
<proteinExistence type="predicted"/>
<protein>
    <submittedName>
        <fullName evidence="1">Uncharacterized protein</fullName>
    </submittedName>
</protein>